<proteinExistence type="predicted"/>
<dbReference type="Gene3D" id="3.10.450.50">
    <property type="match status" value="1"/>
</dbReference>
<dbReference type="AlphaFoldDB" id="A0A1H7WI61"/>
<evidence type="ECO:0000313" key="3">
    <source>
        <dbReference type="Proteomes" id="UP000198677"/>
    </source>
</evidence>
<accession>A0A1H7WI61</accession>
<dbReference type="RefSeq" id="WP_072750854.1">
    <property type="nucleotide sequence ID" value="NZ_FOAW01000027.1"/>
</dbReference>
<dbReference type="Pfam" id="PF13577">
    <property type="entry name" value="SnoaL_4"/>
    <property type="match status" value="1"/>
</dbReference>
<dbReference type="InterPro" id="IPR037401">
    <property type="entry name" value="SnoaL-like"/>
</dbReference>
<dbReference type="SUPFAM" id="SSF54427">
    <property type="entry name" value="NTF2-like"/>
    <property type="match status" value="1"/>
</dbReference>
<gene>
    <name evidence="2" type="ORF">SAMN05444583_12719</name>
</gene>
<dbReference type="InterPro" id="IPR032710">
    <property type="entry name" value="NTF2-like_dom_sf"/>
</dbReference>
<sequence length="162" mass="17649">MTDTETLLTGLAARVQLLEDQLALMRIISAYGPAVDSGESAAVAGMWTEDGVYDVDTGCLRGHGEIEAMVQSKPHQSYIHAGSGHLVGPPHIDVDGDTAVATCHSQLVLHDQETRTYRVARITANRWEFARIDGEWKVTLRTNRILDGRAEAREILAAGVKN</sequence>
<dbReference type="Proteomes" id="UP000198677">
    <property type="component" value="Unassembled WGS sequence"/>
</dbReference>
<reference evidence="3" key="1">
    <citation type="submission" date="2016-10" db="EMBL/GenBank/DDBJ databases">
        <authorList>
            <person name="Varghese N."/>
            <person name="Submissions S."/>
        </authorList>
    </citation>
    <scope>NUCLEOTIDE SEQUENCE [LARGE SCALE GENOMIC DNA]</scope>
    <source>
        <strain evidence="3">DSM 44675</strain>
    </source>
</reference>
<evidence type="ECO:0000259" key="1">
    <source>
        <dbReference type="Pfam" id="PF13577"/>
    </source>
</evidence>
<evidence type="ECO:0000313" key="2">
    <source>
        <dbReference type="EMBL" id="SEM21266.1"/>
    </source>
</evidence>
<organism evidence="2 3">
    <name type="scientific">Rhodococcus maanshanensis</name>
    <dbReference type="NCBI Taxonomy" id="183556"/>
    <lineage>
        <taxon>Bacteria</taxon>
        <taxon>Bacillati</taxon>
        <taxon>Actinomycetota</taxon>
        <taxon>Actinomycetes</taxon>
        <taxon>Mycobacteriales</taxon>
        <taxon>Nocardiaceae</taxon>
        <taxon>Rhodococcus</taxon>
    </lineage>
</organism>
<dbReference type="OrthoDB" id="8225471at2"/>
<keyword evidence="3" id="KW-1185">Reference proteome</keyword>
<feature type="domain" description="SnoaL-like" evidence="1">
    <location>
        <begin position="18"/>
        <end position="142"/>
    </location>
</feature>
<protein>
    <submittedName>
        <fullName evidence="2">SnoaL-like domain-containing protein</fullName>
    </submittedName>
</protein>
<dbReference type="EMBL" id="FOAW01000027">
    <property type="protein sequence ID" value="SEM21266.1"/>
    <property type="molecule type" value="Genomic_DNA"/>
</dbReference>
<name>A0A1H7WI61_9NOCA</name>